<evidence type="ECO:0000256" key="1">
    <source>
        <dbReference type="SAM" id="MobiDB-lite"/>
    </source>
</evidence>
<sequence>MAYVNRGRGNWRGSGDLPLRSRGPGGYGYRRGNYMAARREHGVVTPYTDVGDLLESISREDCSSTDQQELSITGTQLLASFNWMSDIGANPCIAVPGMPPKWAPLNESRELEEDKGIFYRDQNAAHFPGHPLEPTVEAVQLLHPSYPGDAPAGGYELFGCGSTLGNLYRFVSNNGNDAKQFRALVEVIGGTVHLIRREKSPLETIDDVKGFGHTFPDAYTTMHKALSDASTHQRVIGYRFAGINCLVRFEGDGYLPEAEDPYEHALSETLDSRPTQRVAEGSTADRGSSVGSSSSQDSLEDAFAGLSVSPPTTSQAPLRVESRGVLVPQNAIFDLKTRSEWHKANLGKVLRVEMPRLWIRQIPNLVLAFHEKGCGIFNDIRVRNIQKDLDEWEKENKSNIRRFGTLLQRVVCAARARSDGKMEVIFNGGDRLDFRKQKPDVAPALSDAARIKWEKWLRGGRYSHSKGEEEHFEGSEDESSEGDGNGNGEEDEPDYTVCDRECGYCGRCK</sequence>
<keyword evidence="3" id="KW-1185">Reference proteome</keyword>
<comment type="caution">
    <text evidence="2">The sequence shown here is derived from an EMBL/GenBank/DDBJ whole genome shotgun (WGS) entry which is preliminary data.</text>
</comment>
<dbReference type="AlphaFoldDB" id="A0A8K0SM99"/>
<evidence type="ECO:0000313" key="2">
    <source>
        <dbReference type="EMBL" id="KAH7309563.1"/>
    </source>
</evidence>
<dbReference type="Proteomes" id="UP000813444">
    <property type="component" value="Unassembled WGS sequence"/>
</dbReference>
<dbReference type="PANTHER" id="PTHR35179:SF2">
    <property type="entry name" value="START DOMAIN-CONTAINING PROTEIN"/>
    <property type="match status" value="1"/>
</dbReference>
<evidence type="ECO:0000313" key="3">
    <source>
        <dbReference type="Proteomes" id="UP000813444"/>
    </source>
</evidence>
<feature type="compositionally biased region" description="Low complexity" evidence="1">
    <location>
        <begin position="288"/>
        <end position="297"/>
    </location>
</feature>
<dbReference type="OrthoDB" id="5393654at2759"/>
<dbReference type="PANTHER" id="PTHR35179">
    <property type="entry name" value="PROTEIN CBG02620"/>
    <property type="match status" value="1"/>
</dbReference>
<organism evidence="2 3">
    <name type="scientific">Stachybotrys elegans</name>
    <dbReference type="NCBI Taxonomy" id="80388"/>
    <lineage>
        <taxon>Eukaryota</taxon>
        <taxon>Fungi</taxon>
        <taxon>Dikarya</taxon>
        <taxon>Ascomycota</taxon>
        <taxon>Pezizomycotina</taxon>
        <taxon>Sordariomycetes</taxon>
        <taxon>Hypocreomycetidae</taxon>
        <taxon>Hypocreales</taxon>
        <taxon>Stachybotryaceae</taxon>
        <taxon>Stachybotrys</taxon>
    </lineage>
</organism>
<evidence type="ECO:0008006" key="4">
    <source>
        <dbReference type="Google" id="ProtNLM"/>
    </source>
</evidence>
<name>A0A8K0SM99_9HYPO</name>
<protein>
    <recommendedName>
        <fullName evidence="4">Geranylgeranyl pyrophosphate synthetase</fullName>
    </recommendedName>
</protein>
<feature type="region of interest" description="Disordered" evidence="1">
    <location>
        <begin position="462"/>
        <end position="497"/>
    </location>
</feature>
<accession>A0A8K0SM99</accession>
<feature type="compositionally biased region" description="Basic and acidic residues" evidence="1">
    <location>
        <begin position="465"/>
        <end position="474"/>
    </location>
</feature>
<reference evidence="2" key="1">
    <citation type="journal article" date="2021" name="Nat. Commun.">
        <title>Genetic determinants of endophytism in the Arabidopsis root mycobiome.</title>
        <authorList>
            <person name="Mesny F."/>
            <person name="Miyauchi S."/>
            <person name="Thiergart T."/>
            <person name="Pickel B."/>
            <person name="Atanasova L."/>
            <person name="Karlsson M."/>
            <person name="Huettel B."/>
            <person name="Barry K.W."/>
            <person name="Haridas S."/>
            <person name="Chen C."/>
            <person name="Bauer D."/>
            <person name="Andreopoulos W."/>
            <person name="Pangilinan J."/>
            <person name="LaButti K."/>
            <person name="Riley R."/>
            <person name="Lipzen A."/>
            <person name="Clum A."/>
            <person name="Drula E."/>
            <person name="Henrissat B."/>
            <person name="Kohler A."/>
            <person name="Grigoriev I.V."/>
            <person name="Martin F.M."/>
            <person name="Hacquard S."/>
        </authorList>
    </citation>
    <scope>NUCLEOTIDE SEQUENCE</scope>
    <source>
        <strain evidence="2">MPI-CAGE-CH-0235</strain>
    </source>
</reference>
<proteinExistence type="predicted"/>
<dbReference type="EMBL" id="JAGPNK010000013">
    <property type="protein sequence ID" value="KAH7309563.1"/>
    <property type="molecule type" value="Genomic_DNA"/>
</dbReference>
<gene>
    <name evidence="2" type="ORF">B0I35DRAFT_440231</name>
</gene>
<feature type="region of interest" description="Disordered" evidence="1">
    <location>
        <begin position="268"/>
        <end position="297"/>
    </location>
</feature>